<comment type="similarity">
    <text evidence="5">Belongs to the CheB family.</text>
</comment>
<evidence type="ECO:0000256" key="4">
    <source>
        <dbReference type="ARBA" id="ARBA00048267"/>
    </source>
</evidence>
<sequence>MAPYRVLVVDDSAFMRKIISDLILQDGQFEITATAADGLEAVTAAADMKPDVITMDLEMPKMNGIEALQLIMKARPVPIIMLSGISEDNTRDTIKALQFGAFDFIRKPSIGTSGDDILQVGEQLLEKLRAAVYAKRSSGVLLAESPKSPIAPEPPKLPSQTEPFKKPLRSSTIEPISGSGNAATPQKPLHNPAAGLKDKENKKSGSSILEKPKISLPKTEKPGPLKPERAEAPKPSANKTDTKLTKALPKNELNSRADKIKESSPVKPPEVKPVPAAKPSAPKNRMESKPSAFKHVVAIGTSTGGPRALHEVVCSLPANFPAPVLIVQHMPPRFTKSLAQRLDSFSELTVVEAEQGMRVAVGHAYIAPGGYHMELIKDGAGFAIRLTEAPQRNGHRPSVDVMFESLLGFRELERHAVIMTGMGSDGAKGMKALADNGAATTIAESEDTCIVYGMPRSAVESGAARTVLPLHNIASKLVSAVSMP</sequence>
<dbReference type="InterPro" id="IPR001789">
    <property type="entry name" value="Sig_transdc_resp-reg_receiver"/>
</dbReference>
<dbReference type="Gene3D" id="3.40.50.180">
    <property type="entry name" value="Methylesterase CheB, C-terminal domain"/>
    <property type="match status" value="1"/>
</dbReference>
<comment type="domain">
    <text evidence="5">Contains a C-terminal catalytic domain, and an N-terminal region which modulates catalytic activity.</text>
</comment>
<comment type="PTM">
    <text evidence="5">Phosphorylated by CheA. Phosphorylation of the N-terminal regulatory domain activates the methylesterase activity.</text>
</comment>
<dbReference type="GO" id="GO:0008984">
    <property type="term" value="F:protein-glutamate methylesterase activity"/>
    <property type="evidence" value="ECO:0007669"/>
    <property type="project" value="UniProtKB-UniRule"/>
</dbReference>
<gene>
    <name evidence="5" type="primary">cheB</name>
    <name evidence="11" type="ORF">NQZ67_14190</name>
</gene>
<feature type="domain" description="Response regulatory" evidence="9">
    <location>
        <begin position="5"/>
        <end position="122"/>
    </location>
</feature>
<name>A0A9X2MQK1_9BACL</name>
<dbReference type="PANTHER" id="PTHR42872">
    <property type="entry name" value="PROTEIN-GLUTAMATE METHYLESTERASE/PROTEIN-GLUTAMINE GLUTAMINASE"/>
    <property type="match status" value="1"/>
</dbReference>
<comment type="function">
    <text evidence="5">Involved in chemotaxis. Part of a chemotaxis signal transduction system that modulates chemotaxis in response to various stimuli. Catalyzes the demethylation of specific methylglutamate residues introduced into the chemoreceptors (methyl-accepting chemotaxis proteins or MCP) by CheR. Also mediates the irreversible deamidation of specific glutamine residues to glutamic acid.</text>
</comment>
<dbReference type="GO" id="GO:0006935">
    <property type="term" value="P:chemotaxis"/>
    <property type="evidence" value="ECO:0007669"/>
    <property type="project" value="UniProtKB-UniRule"/>
</dbReference>
<evidence type="ECO:0000256" key="2">
    <source>
        <dbReference type="ARBA" id="ARBA00022500"/>
    </source>
</evidence>
<dbReference type="GO" id="GO:0005737">
    <property type="term" value="C:cytoplasm"/>
    <property type="evidence" value="ECO:0007669"/>
    <property type="project" value="UniProtKB-SubCell"/>
</dbReference>
<evidence type="ECO:0000313" key="12">
    <source>
        <dbReference type="Proteomes" id="UP001141950"/>
    </source>
</evidence>
<dbReference type="SUPFAM" id="SSF52172">
    <property type="entry name" value="CheY-like"/>
    <property type="match status" value="1"/>
</dbReference>
<evidence type="ECO:0000256" key="8">
    <source>
        <dbReference type="SAM" id="MobiDB-lite"/>
    </source>
</evidence>
<protein>
    <recommendedName>
        <fullName evidence="5">Protein-glutamate methylesterase/protein-glutamine glutaminase</fullName>
        <ecNumber evidence="5">3.1.1.61</ecNumber>
        <ecNumber evidence="5">3.5.1.44</ecNumber>
    </recommendedName>
</protein>
<dbReference type="GO" id="GO:0000156">
    <property type="term" value="F:phosphorelay response regulator activity"/>
    <property type="evidence" value="ECO:0007669"/>
    <property type="project" value="InterPro"/>
</dbReference>
<evidence type="ECO:0000256" key="7">
    <source>
        <dbReference type="PROSITE-ProRule" id="PRU00169"/>
    </source>
</evidence>
<dbReference type="PANTHER" id="PTHR42872:SF6">
    <property type="entry name" value="PROTEIN-GLUTAMATE METHYLESTERASE_PROTEIN-GLUTAMINE GLUTAMINASE"/>
    <property type="match status" value="1"/>
</dbReference>
<reference evidence="11" key="1">
    <citation type="submission" date="2022-08" db="EMBL/GenBank/DDBJ databases">
        <title>The genomic sequence of strain Paenibacillus sp. SCIV0701.</title>
        <authorList>
            <person name="Zhao H."/>
        </authorList>
    </citation>
    <scope>NUCLEOTIDE SEQUENCE</scope>
    <source>
        <strain evidence="11">SCIV0701</strain>
    </source>
</reference>
<dbReference type="InterPro" id="IPR008248">
    <property type="entry name" value="CheB-like"/>
</dbReference>
<dbReference type="Proteomes" id="UP001141950">
    <property type="component" value="Unassembled WGS sequence"/>
</dbReference>
<proteinExistence type="inferred from homology"/>
<comment type="caution">
    <text evidence="11">The sequence shown here is derived from an EMBL/GenBank/DDBJ whole genome shotgun (WGS) entry which is preliminary data.</text>
</comment>
<dbReference type="AlphaFoldDB" id="A0A9X2MQK1"/>
<dbReference type="InterPro" id="IPR035909">
    <property type="entry name" value="CheB_C"/>
</dbReference>
<dbReference type="HAMAP" id="MF_00099">
    <property type="entry name" value="CheB_chemtxs"/>
    <property type="match status" value="1"/>
</dbReference>
<dbReference type="CDD" id="cd17541">
    <property type="entry name" value="REC_CheB-like"/>
    <property type="match status" value="1"/>
</dbReference>
<evidence type="ECO:0000256" key="3">
    <source>
        <dbReference type="ARBA" id="ARBA00022801"/>
    </source>
</evidence>
<evidence type="ECO:0000259" key="10">
    <source>
        <dbReference type="PROSITE" id="PS50122"/>
    </source>
</evidence>
<organism evidence="11 12">
    <name type="scientific">Paenibacillus soyae</name>
    <dbReference type="NCBI Taxonomy" id="2969249"/>
    <lineage>
        <taxon>Bacteria</taxon>
        <taxon>Bacillati</taxon>
        <taxon>Bacillota</taxon>
        <taxon>Bacilli</taxon>
        <taxon>Bacillales</taxon>
        <taxon>Paenibacillaceae</taxon>
        <taxon>Paenibacillus</taxon>
    </lineage>
</organism>
<dbReference type="EC" id="3.5.1.44" evidence="5"/>
<feature type="active site" evidence="5 6">
    <location>
        <position position="329"/>
    </location>
</feature>
<feature type="compositionally biased region" description="Polar residues" evidence="8">
    <location>
        <begin position="169"/>
        <end position="184"/>
    </location>
</feature>
<dbReference type="SMART" id="SM00448">
    <property type="entry name" value="REC"/>
    <property type="match status" value="1"/>
</dbReference>
<dbReference type="EC" id="3.1.1.61" evidence="5"/>
<dbReference type="PROSITE" id="PS50110">
    <property type="entry name" value="RESPONSE_REGULATORY"/>
    <property type="match status" value="1"/>
</dbReference>
<dbReference type="Gene3D" id="3.40.50.2300">
    <property type="match status" value="1"/>
</dbReference>
<dbReference type="SUPFAM" id="SSF52738">
    <property type="entry name" value="Methylesterase CheB, C-terminal domain"/>
    <property type="match status" value="1"/>
</dbReference>
<feature type="domain" description="CheB-type methylesterase" evidence="10">
    <location>
        <begin position="290"/>
        <end position="484"/>
    </location>
</feature>
<comment type="catalytic activity">
    <reaction evidence="5">
        <text>L-glutaminyl-[protein] + H2O = L-glutamyl-[protein] + NH4(+)</text>
        <dbReference type="Rhea" id="RHEA:16441"/>
        <dbReference type="Rhea" id="RHEA-COMP:10207"/>
        <dbReference type="Rhea" id="RHEA-COMP:10208"/>
        <dbReference type="ChEBI" id="CHEBI:15377"/>
        <dbReference type="ChEBI" id="CHEBI:28938"/>
        <dbReference type="ChEBI" id="CHEBI:29973"/>
        <dbReference type="ChEBI" id="CHEBI:30011"/>
        <dbReference type="EC" id="3.5.1.44"/>
    </reaction>
</comment>
<feature type="compositionally biased region" description="Low complexity" evidence="8">
    <location>
        <begin position="273"/>
        <end position="283"/>
    </location>
</feature>
<dbReference type="InterPro" id="IPR000673">
    <property type="entry name" value="Sig_transdc_resp-reg_Me-estase"/>
</dbReference>
<keyword evidence="5 7" id="KW-0597">Phosphoprotein</keyword>
<keyword evidence="1 5" id="KW-0963">Cytoplasm</keyword>
<feature type="modified residue" description="4-aspartylphosphate" evidence="5 7">
    <location>
        <position position="56"/>
    </location>
</feature>
<dbReference type="InterPro" id="IPR011006">
    <property type="entry name" value="CheY-like_superfamily"/>
</dbReference>
<keyword evidence="3 5" id="KW-0378">Hydrolase</keyword>
<evidence type="ECO:0000256" key="6">
    <source>
        <dbReference type="PROSITE-ProRule" id="PRU00050"/>
    </source>
</evidence>
<evidence type="ECO:0000256" key="1">
    <source>
        <dbReference type="ARBA" id="ARBA00022490"/>
    </source>
</evidence>
<keyword evidence="2 5" id="KW-0145">Chemotaxis</keyword>
<comment type="subcellular location">
    <subcellularLocation>
        <location evidence="5">Cytoplasm</location>
    </subcellularLocation>
</comment>
<evidence type="ECO:0000259" key="9">
    <source>
        <dbReference type="PROSITE" id="PS50110"/>
    </source>
</evidence>
<feature type="active site" evidence="5 6">
    <location>
        <position position="425"/>
    </location>
</feature>
<evidence type="ECO:0000313" key="11">
    <source>
        <dbReference type="EMBL" id="MCR2805031.1"/>
    </source>
</evidence>
<dbReference type="PROSITE" id="PS50122">
    <property type="entry name" value="CHEB"/>
    <property type="match status" value="1"/>
</dbReference>
<accession>A0A9X2MQK1</accession>
<feature type="compositionally biased region" description="Basic and acidic residues" evidence="8">
    <location>
        <begin position="210"/>
        <end position="232"/>
    </location>
</feature>
<keyword evidence="12" id="KW-1185">Reference proteome</keyword>
<feature type="compositionally biased region" description="Basic and acidic residues" evidence="8">
    <location>
        <begin position="253"/>
        <end position="264"/>
    </location>
</feature>
<evidence type="ECO:0000256" key="5">
    <source>
        <dbReference type="HAMAP-Rule" id="MF_00099"/>
    </source>
</evidence>
<dbReference type="EMBL" id="JANIPJ010000009">
    <property type="protein sequence ID" value="MCR2805031.1"/>
    <property type="molecule type" value="Genomic_DNA"/>
</dbReference>
<dbReference type="RefSeq" id="WP_257446759.1">
    <property type="nucleotide sequence ID" value="NZ_JANIPJ010000009.1"/>
</dbReference>
<feature type="region of interest" description="Disordered" evidence="8">
    <location>
        <begin position="145"/>
        <end position="289"/>
    </location>
</feature>
<comment type="catalytic activity">
    <reaction evidence="4 5">
        <text>[protein]-L-glutamate 5-O-methyl ester + H2O = L-glutamyl-[protein] + methanol + H(+)</text>
        <dbReference type="Rhea" id="RHEA:23236"/>
        <dbReference type="Rhea" id="RHEA-COMP:10208"/>
        <dbReference type="Rhea" id="RHEA-COMP:10311"/>
        <dbReference type="ChEBI" id="CHEBI:15377"/>
        <dbReference type="ChEBI" id="CHEBI:15378"/>
        <dbReference type="ChEBI" id="CHEBI:17790"/>
        <dbReference type="ChEBI" id="CHEBI:29973"/>
        <dbReference type="ChEBI" id="CHEBI:82795"/>
        <dbReference type="EC" id="3.1.1.61"/>
    </reaction>
</comment>
<dbReference type="GO" id="GO:0050568">
    <property type="term" value="F:protein-glutamine glutaminase activity"/>
    <property type="evidence" value="ECO:0007669"/>
    <property type="project" value="UniProtKB-UniRule"/>
</dbReference>
<dbReference type="CDD" id="cd16432">
    <property type="entry name" value="CheB_Rec"/>
    <property type="match status" value="1"/>
</dbReference>
<dbReference type="Pfam" id="PF00072">
    <property type="entry name" value="Response_reg"/>
    <property type="match status" value="1"/>
</dbReference>
<dbReference type="Pfam" id="PF01339">
    <property type="entry name" value="CheB_methylest"/>
    <property type="match status" value="1"/>
</dbReference>
<feature type="active site" evidence="5 6">
    <location>
        <position position="302"/>
    </location>
</feature>